<dbReference type="PROSITE" id="PS51257">
    <property type="entry name" value="PROKAR_LIPOPROTEIN"/>
    <property type="match status" value="1"/>
</dbReference>
<dbReference type="OrthoDB" id="9789433at2"/>
<name>A1BCF1_CHLPD</name>
<accession>A1BCF1</accession>
<dbReference type="HOGENOM" id="CLU_1493932_0_0_10"/>
<evidence type="ECO:0000313" key="3">
    <source>
        <dbReference type="Proteomes" id="UP000008701"/>
    </source>
</evidence>
<keyword evidence="1" id="KW-0732">Signal</keyword>
<dbReference type="KEGG" id="cph:Cpha266_0021"/>
<dbReference type="STRING" id="290317.Cpha266_0021"/>
<dbReference type="RefSeq" id="WP_011743936.1">
    <property type="nucleotide sequence ID" value="NC_008639.1"/>
</dbReference>
<evidence type="ECO:0008006" key="4">
    <source>
        <dbReference type="Google" id="ProtNLM"/>
    </source>
</evidence>
<feature type="chain" id="PRO_5002632509" description="Lipoprotein" evidence="1">
    <location>
        <begin position="21"/>
        <end position="176"/>
    </location>
</feature>
<dbReference type="Proteomes" id="UP000008701">
    <property type="component" value="Chromosome"/>
</dbReference>
<dbReference type="EMBL" id="CP000492">
    <property type="protein sequence ID" value="ABL64094.1"/>
    <property type="molecule type" value="Genomic_DNA"/>
</dbReference>
<sequence precursor="true">MKKIRTLLVLSMLLATGCQSTIPKDALVLNNESLATRQLQTRKYQTKDEAKVLSSVAGVLQDLGFNLNESHSALGVISASKTRSAVNAGQQILAVTFALLGGGVSATDDHQVMTASVVTKPVGEKSDYVAVRVTFQRLVYNTNGQVSKAESLQDSEIYQGFFEKLSKSIFLEAQEI</sequence>
<organism evidence="2 3">
    <name type="scientific">Chlorobium phaeobacteroides (strain DSM 266 / SMG 266 / 2430)</name>
    <dbReference type="NCBI Taxonomy" id="290317"/>
    <lineage>
        <taxon>Bacteria</taxon>
        <taxon>Pseudomonadati</taxon>
        <taxon>Chlorobiota</taxon>
        <taxon>Chlorobiia</taxon>
        <taxon>Chlorobiales</taxon>
        <taxon>Chlorobiaceae</taxon>
        <taxon>Chlorobium/Pelodictyon group</taxon>
        <taxon>Chlorobium</taxon>
    </lineage>
</organism>
<keyword evidence="3" id="KW-1185">Reference proteome</keyword>
<protein>
    <recommendedName>
        <fullName evidence="4">Lipoprotein</fullName>
    </recommendedName>
</protein>
<gene>
    <name evidence="2" type="ordered locus">Cpha266_0021</name>
</gene>
<reference evidence="2 3" key="1">
    <citation type="submission" date="2006-12" db="EMBL/GenBank/DDBJ databases">
        <title>Complete sequence of Chlorobium phaeobacteroides DSM 266.</title>
        <authorList>
            <consortium name="US DOE Joint Genome Institute"/>
            <person name="Copeland A."/>
            <person name="Lucas S."/>
            <person name="Lapidus A."/>
            <person name="Barry K."/>
            <person name="Detter J.C."/>
            <person name="Glavina del Rio T."/>
            <person name="Hammon N."/>
            <person name="Israni S."/>
            <person name="Pitluck S."/>
            <person name="Goltsman E."/>
            <person name="Schmutz J."/>
            <person name="Larimer F."/>
            <person name="Land M."/>
            <person name="Hauser L."/>
            <person name="Mikhailova N."/>
            <person name="Li T."/>
            <person name="Overmann J."/>
            <person name="Bryant D.A."/>
            <person name="Richardson P."/>
        </authorList>
    </citation>
    <scope>NUCLEOTIDE SEQUENCE [LARGE SCALE GENOMIC DNA]</scope>
    <source>
        <strain evidence="2 3">DSM 266</strain>
    </source>
</reference>
<feature type="signal peptide" evidence="1">
    <location>
        <begin position="1"/>
        <end position="20"/>
    </location>
</feature>
<evidence type="ECO:0000256" key="1">
    <source>
        <dbReference type="SAM" id="SignalP"/>
    </source>
</evidence>
<dbReference type="eggNOG" id="ENOG5031ITJ">
    <property type="taxonomic scope" value="Bacteria"/>
</dbReference>
<dbReference type="AlphaFoldDB" id="A1BCF1"/>
<proteinExistence type="predicted"/>
<evidence type="ECO:0000313" key="2">
    <source>
        <dbReference type="EMBL" id="ABL64094.1"/>
    </source>
</evidence>